<reference evidence="4 6" key="1">
    <citation type="submission" date="2016-10" db="EMBL/GenBank/DDBJ databases">
        <authorList>
            <person name="de Groot N.N."/>
        </authorList>
    </citation>
    <scope>NUCLEOTIDE SEQUENCE [LARGE SCALE GENOMIC DNA]</scope>
    <source>
        <strain evidence="4 6">DSM 1283</strain>
    </source>
</reference>
<proteinExistence type="predicted"/>
<organism evidence="4 6">
    <name type="scientific">Anaerocolumna aminovalerica</name>
    <dbReference type="NCBI Taxonomy" id="1527"/>
    <lineage>
        <taxon>Bacteria</taxon>
        <taxon>Bacillati</taxon>
        <taxon>Bacillota</taxon>
        <taxon>Clostridia</taxon>
        <taxon>Lachnospirales</taxon>
        <taxon>Lachnospiraceae</taxon>
        <taxon>Anaerocolumna</taxon>
    </lineage>
</organism>
<dbReference type="EMBL" id="FOWD01000020">
    <property type="protein sequence ID" value="SFO36977.1"/>
    <property type="molecule type" value="Genomic_DNA"/>
</dbReference>
<evidence type="ECO:0000259" key="2">
    <source>
        <dbReference type="Pfam" id="PF01548"/>
    </source>
</evidence>
<dbReference type="NCBIfam" id="NF033542">
    <property type="entry name" value="transpos_IS110"/>
    <property type="match status" value="1"/>
</dbReference>
<name>A0A1I5GLZ0_9FIRM</name>
<keyword evidence="6" id="KW-1185">Reference proteome</keyword>
<dbReference type="RefSeq" id="WP_091687166.1">
    <property type="nucleotide sequence ID" value="NZ_BAABFM010000028.1"/>
</dbReference>
<dbReference type="GO" id="GO:0003677">
    <property type="term" value="F:DNA binding"/>
    <property type="evidence" value="ECO:0007669"/>
    <property type="project" value="InterPro"/>
</dbReference>
<dbReference type="AlphaFoldDB" id="A0A1I5GLZ0"/>
<feature type="domain" description="Transposase IS110-like N-terminal" evidence="2">
    <location>
        <begin position="4"/>
        <end position="159"/>
    </location>
</feature>
<gene>
    <name evidence="4" type="ORF">SAMN04489757_12073</name>
    <name evidence="5" type="ORF">SAMN04489757_17112</name>
</gene>
<keyword evidence="1" id="KW-0175">Coiled coil</keyword>
<dbReference type="PANTHER" id="PTHR33055:SF15">
    <property type="entry name" value="TRANSPOSASE-RELATED"/>
    <property type="match status" value="1"/>
</dbReference>
<evidence type="ECO:0000259" key="3">
    <source>
        <dbReference type="Pfam" id="PF02371"/>
    </source>
</evidence>
<dbReference type="PANTHER" id="PTHR33055">
    <property type="entry name" value="TRANSPOSASE FOR INSERTION SEQUENCE ELEMENT IS1111A"/>
    <property type="match status" value="1"/>
</dbReference>
<dbReference type="OrthoDB" id="9811278at2"/>
<sequence length="387" mass="44080">MIYVGIDIAKQNHVASVMNSDGEILLQPFGFTNDHSGFQKLLNNISSFDTENLLIGMESTAHYAENLTYFLFQRGFHICIINPIQTATLRKTNIRKTKNDRVDTYLIIKALIMNKYRLFTQRDLESLKLKNLCRFRQKLMKARTKVKIQLVTYVDQLFPELQYFFKSGIHGKACYALLKECSNPDKIAKMHLTRLTNLLSKSSHGHFKQSTAVHLKELASQSVGIKNDTLSLQILQSINQIELFTNQLEEVENAINEIMNHMDSVIKTIPGIGNLNGAMIIGEIGDIQRFEKPCQLLAYAGLDPSIYQSGNFTASRTRMSKRGSKLLRYALINAAWQTTLINKTFKEYYDLKVSQGRGHYNALGHVAHKLVRVIHKMMTDNVAFNLA</sequence>
<dbReference type="EMBL" id="FOWD01000071">
    <property type="protein sequence ID" value="SFO68831.1"/>
    <property type="molecule type" value="Genomic_DNA"/>
</dbReference>
<dbReference type="InterPro" id="IPR002525">
    <property type="entry name" value="Transp_IS110-like_N"/>
</dbReference>
<evidence type="ECO:0000313" key="6">
    <source>
        <dbReference type="Proteomes" id="UP000198806"/>
    </source>
</evidence>
<dbReference type="InterPro" id="IPR047650">
    <property type="entry name" value="Transpos_IS110"/>
</dbReference>
<feature type="domain" description="Transposase IS116/IS110/IS902 C-terminal" evidence="3">
    <location>
        <begin position="264"/>
        <end position="349"/>
    </location>
</feature>
<accession>A0A1I5GLZ0</accession>
<dbReference type="GO" id="GO:0004803">
    <property type="term" value="F:transposase activity"/>
    <property type="evidence" value="ECO:0007669"/>
    <property type="project" value="InterPro"/>
</dbReference>
<dbReference type="STRING" id="1527.SAMN04489757_12073"/>
<evidence type="ECO:0000256" key="1">
    <source>
        <dbReference type="SAM" id="Coils"/>
    </source>
</evidence>
<dbReference type="InterPro" id="IPR003346">
    <property type="entry name" value="Transposase_20"/>
</dbReference>
<dbReference type="Pfam" id="PF01548">
    <property type="entry name" value="DEDD_Tnp_IS110"/>
    <property type="match status" value="1"/>
</dbReference>
<evidence type="ECO:0000313" key="4">
    <source>
        <dbReference type="EMBL" id="SFO36977.1"/>
    </source>
</evidence>
<dbReference type="GO" id="GO:0006313">
    <property type="term" value="P:DNA transposition"/>
    <property type="evidence" value="ECO:0007669"/>
    <property type="project" value="InterPro"/>
</dbReference>
<dbReference type="Pfam" id="PF02371">
    <property type="entry name" value="Transposase_20"/>
    <property type="match status" value="1"/>
</dbReference>
<feature type="coiled-coil region" evidence="1">
    <location>
        <begin position="234"/>
        <end position="268"/>
    </location>
</feature>
<dbReference type="Proteomes" id="UP000198806">
    <property type="component" value="Unassembled WGS sequence"/>
</dbReference>
<protein>
    <submittedName>
        <fullName evidence="4">Transposase</fullName>
    </submittedName>
</protein>
<evidence type="ECO:0000313" key="5">
    <source>
        <dbReference type="EMBL" id="SFO68831.1"/>
    </source>
</evidence>